<dbReference type="InterPro" id="IPR038725">
    <property type="entry name" value="YdaG_split_barrel_FMN-bd"/>
</dbReference>
<feature type="domain" description="General stress protein FMN-binding split barrel" evidence="1">
    <location>
        <begin position="8"/>
        <end position="152"/>
    </location>
</feature>
<dbReference type="PANTHER" id="PTHR34818">
    <property type="entry name" value="PROTEIN BLI-3"/>
    <property type="match status" value="1"/>
</dbReference>
<evidence type="ECO:0000259" key="1">
    <source>
        <dbReference type="Pfam" id="PF16242"/>
    </source>
</evidence>
<protein>
    <submittedName>
        <fullName evidence="2">General stress protein</fullName>
    </submittedName>
</protein>
<dbReference type="OrthoDB" id="1432662at2"/>
<dbReference type="AlphaFoldDB" id="A0A1D7U5P7"/>
<evidence type="ECO:0000313" key="3">
    <source>
        <dbReference type="Proteomes" id="UP000094969"/>
    </source>
</evidence>
<dbReference type="STRING" id="1526658.BHK69_21430"/>
<evidence type="ECO:0000313" key="2">
    <source>
        <dbReference type="EMBL" id="AOO82664.1"/>
    </source>
</evidence>
<dbReference type="PANTHER" id="PTHR34818:SF1">
    <property type="entry name" value="PROTEIN BLI-3"/>
    <property type="match status" value="1"/>
</dbReference>
<dbReference type="Pfam" id="PF16242">
    <property type="entry name" value="Pyrid_ox_like"/>
    <property type="match status" value="1"/>
</dbReference>
<dbReference type="EMBL" id="CP017147">
    <property type="protein sequence ID" value="AOO82664.1"/>
    <property type="molecule type" value="Genomic_DNA"/>
</dbReference>
<dbReference type="Gene3D" id="2.30.110.10">
    <property type="entry name" value="Electron Transport, Fmn-binding Protein, Chain A"/>
    <property type="match status" value="1"/>
</dbReference>
<dbReference type="InterPro" id="IPR052917">
    <property type="entry name" value="Stress-Dev_Protein"/>
</dbReference>
<dbReference type="KEGG" id="bvv:BHK69_21430"/>
<keyword evidence="3" id="KW-1185">Reference proteome</keyword>
<sequence>MTHHTDQDRAWTLIDDIGLCMLVTHDGSSDELRSRPMSAHAARDEDAIYFLTDARNHKDDEVEINDNVCLTFADNGGYRFVSVTGTANMLDDRRKIGELWSIAARAFWESKDDPNIRVLRVRPAMAEFWDSPGKIVTTVKMAAAAISGSKPNLGDNRKVVL</sequence>
<name>A0A1D7U5P7_9HYPH</name>
<gene>
    <name evidence="2" type="ORF">BHK69_21430</name>
</gene>
<dbReference type="InterPro" id="IPR012349">
    <property type="entry name" value="Split_barrel_FMN-bd"/>
</dbReference>
<organism evidence="2 3">
    <name type="scientific">Bosea vaviloviae</name>
    <dbReference type="NCBI Taxonomy" id="1526658"/>
    <lineage>
        <taxon>Bacteria</taxon>
        <taxon>Pseudomonadati</taxon>
        <taxon>Pseudomonadota</taxon>
        <taxon>Alphaproteobacteria</taxon>
        <taxon>Hyphomicrobiales</taxon>
        <taxon>Boseaceae</taxon>
        <taxon>Bosea</taxon>
    </lineage>
</organism>
<reference evidence="2 3" key="1">
    <citation type="journal article" date="2015" name="Antonie Van Leeuwenhoek">
        <title>Bosea vaviloviae sp. nov., a new species of slow-growing rhizobia isolated from nodules of the relict species Vavilovia formosa (Stev.) Fed.</title>
        <authorList>
            <person name="Safronova V.I."/>
            <person name="Kuznetsova I.G."/>
            <person name="Sazanova A.L."/>
            <person name="Kimeklis A.K."/>
            <person name="Belimov A.A."/>
            <person name="Andronov E.E."/>
            <person name="Pinaev A.G."/>
            <person name="Chizhevskaya E.P."/>
            <person name="Pukhaev A.R."/>
            <person name="Popov K.P."/>
            <person name="Willems A."/>
            <person name="Tikhonovich I.A."/>
        </authorList>
    </citation>
    <scope>NUCLEOTIDE SEQUENCE [LARGE SCALE GENOMIC DNA]</scope>
    <source>
        <strain evidence="2 3">Vaf18</strain>
    </source>
</reference>
<proteinExistence type="predicted"/>
<dbReference type="RefSeq" id="WP_069691870.1">
    <property type="nucleotide sequence ID" value="NZ_CP017147.1"/>
</dbReference>
<dbReference type="SUPFAM" id="SSF50475">
    <property type="entry name" value="FMN-binding split barrel"/>
    <property type="match status" value="1"/>
</dbReference>
<accession>A0A1D7U5P7</accession>
<dbReference type="Proteomes" id="UP000094969">
    <property type="component" value="Chromosome"/>
</dbReference>